<accession>A0A432ZRQ8</accession>
<dbReference type="Proteomes" id="UP000287996">
    <property type="component" value="Unassembled WGS sequence"/>
</dbReference>
<dbReference type="OrthoDB" id="6239907at2"/>
<protein>
    <recommendedName>
        <fullName evidence="4">RcsF protein</fullName>
    </recommendedName>
</protein>
<dbReference type="InterPro" id="IPR030852">
    <property type="entry name" value="RcsF"/>
</dbReference>
<dbReference type="EMBL" id="PIQH01000004">
    <property type="protein sequence ID" value="RUO80521.1"/>
    <property type="molecule type" value="Genomic_DNA"/>
</dbReference>
<name>A0A432ZRQ8_9GAMM</name>
<feature type="chain" id="PRO_5019254733" description="RcsF protein" evidence="1">
    <location>
        <begin position="31"/>
        <end position="127"/>
    </location>
</feature>
<dbReference type="GO" id="GO:0035556">
    <property type="term" value="P:intracellular signal transduction"/>
    <property type="evidence" value="ECO:0007669"/>
    <property type="project" value="InterPro"/>
</dbReference>
<keyword evidence="3" id="KW-1185">Reference proteome</keyword>
<feature type="signal peptide" evidence="1">
    <location>
        <begin position="1"/>
        <end position="30"/>
    </location>
</feature>
<gene>
    <name evidence="2" type="ORF">CWI84_05540</name>
</gene>
<proteinExistence type="predicted"/>
<dbReference type="Pfam" id="PF16358">
    <property type="entry name" value="RcsF"/>
    <property type="match status" value="1"/>
</dbReference>
<dbReference type="AlphaFoldDB" id="A0A432ZRQ8"/>
<sequence length="127" mass="13518">MKLSNYLLAIALPGLLGGCSVFSHSSTAEADSSSMFAFSQTANVYSAGEQVNRSFKVISVVTGDSCQNSRSDPPASAAVARQRMLLNARQFNADGVVASQCFALPVKDNPYCYSKVTCSGHAVQWQQ</sequence>
<dbReference type="PROSITE" id="PS51257">
    <property type="entry name" value="PROKAR_LIPOPROTEIN"/>
    <property type="match status" value="1"/>
</dbReference>
<evidence type="ECO:0008006" key="4">
    <source>
        <dbReference type="Google" id="ProtNLM"/>
    </source>
</evidence>
<reference evidence="2 3" key="1">
    <citation type="journal article" date="2011" name="Front. Microbiol.">
        <title>Genomic signatures of strain selection and enhancement in Bacillus atrophaeus var. globigii, a historical biowarfare simulant.</title>
        <authorList>
            <person name="Gibbons H.S."/>
            <person name="Broomall S.M."/>
            <person name="McNew L.A."/>
            <person name="Daligault H."/>
            <person name="Chapman C."/>
            <person name="Bruce D."/>
            <person name="Karavis M."/>
            <person name="Krepps M."/>
            <person name="McGregor P.A."/>
            <person name="Hong C."/>
            <person name="Park K.H."/>
            <person name="Akmal A."/>
            <person name="Feldman A."/>
            <person name="Lin J.S."/>
            <person name="Chang W.E."/>
            <person name="Higgs B.W."/>
            <person name="Demirev P."/>
            <person name="Lindquist J."/>
            <person name="Liem A."/>
            <person name="Fochler E."/>
            <person name="Read T.D."/>
            <person name="Tapia R."/>
            <person name="Johnson S."/>
            <person name="Bishop-Lilly K.A."/>
            <person name="Detter C."/>
            <person name="Han C."/>
            <person name="Sozhamannan S."/>
            <person name="Rosenzweig C.N."/>
            <person name="Skowronski E.W."/>
        </authorList>
    </citation>
    <scope>NUCLEOTIDE SEQUENCE [LARGE SCALE GENOMIC DNA]</scope>
    <source>
        <strain evidence="2 3">CC-PW-9</strain>
    </source>
</reference>
<comment type="caution">
    <text evidence="2">The sequence shown here is derived from an EMBL/GenBank/DDBJ whole genome shotgun (WGS) entry which is preliminary data.</text>
</comment>
<dbReference type="GO" id="GO:0009279">
    <property type="term" value="C:cell outer membrane"/>
    <property type="evidence" value="ECO:0007669"/>
    <property type="project" value="InterPro"/>
</dbReference>
<dbReference type="Gene3D" id="3.30.110.70">
    <property type="entry name" value="Hypothetical protein apc22750. Chain B"/>
    <property type="match status" value="1"/>
</dbReference>
<evidence type="ECO:0000313" key="3">
    <source>
        <dbReference type="Proteomes" id="UP000287996"/>
    </source>
</evidence>
<evidence type="ECO:0000256" key="1">
    <source>
        <dbReference type="SAM" id="SignalP"/>
    </source>
</evidence>
<evidence type="ECO:0000313" key="2">
    <source>
        <dbReference type="EMBL" id="RUO80521.1"/>
    </source>
</evidence>
<organism evidence="2 3">
    <name type="scientific">Idiomarina tyrosinivorans</name>
    <dbReference type="NCBI Taxonomy" id="1445662"/>
    <lineage>
        <taxon>Bacteria</taxon>
        <taxon>Pseudomonadati</taxon>
        <taxon>Pseudomonadota</taxon>
        <taxon>Gammaproteobacteria</taxon>
        <taxon>Alteromonadales</taxon>
        <taxon>Idiomarinaceae</taxon>
        <taxon>Idiomarina</taxon>
    </lineage>
</organism>
<dbReference type="RefSeq" id="WP_126841578.1">
    <property type="nucleotide sequence ID" value="NZ_PIQH01000004.1"/>
</dbReference>
<keyword evidence="1" id="KW-0732">Signal</keyword>